<dbReference type="Gene3D" id="3.40.50.1820">
    <property type="entry name" value="alpha/beta hydrolase"/>
    <property type="match status" value="1"/>
</dbReference>
<dbReference type="InterPro" id="IPR002018">
    <property type="entry name" value="CarbesteraseB"/>
</dbReference>
<evidence type="ECO:0000256" key="2">
    <source>
        <dbReference type="ARBA" id="ARBA00022801"/>
    </source>
</evidence>
<keyword evidence="6" id="KW-1185">Reference proteome</keyword>
<dbReference type="EC" id="3.1.1.-" evidence="3"/>
<dbReference type="InterPro" id="IPR050309">
    <property type="entry name" value="Type-B_Carboxylest/Lipase"/>
</dbReference>
<dbReference type="EMBL" id="JBHSIV010000034">
    <property type="protein sequence ID" value="MFC5065304.1"/>
    <property type="molecule type" value="Genomic_DNA"/>
</dbReference>
<dbReference type="Pfam" id="PF00135">
    <property type="entry name" value="COesterase"/>
    <property type="match status" value="1"/>
</dbReference>
<name>A0ABV9YT43_9PSEU</name>
<accession>A0ABV9YT43</accession>
<gene>
    <name evidence="5" type="ORF">ACFPBZ_24020</name>
</gene>
<protein>
    <recommendedName>
        <fullName evidence="3">Carboxylic ester hydrolase</fullName>
        <ecNumber evidence="3">3.1.1.-</ecNumber>
    </recommendedName>
</protein>
<evidence type="ECO:0000313" key="6">
    <source>
        <dbReference type="Proteomes" id="UP001595947"/>
    </source>
</evidence>
<reference evidence="6" key="1">
    <citation type="journal article" date="2019" name="Int. J. Syst. Evol. Microbiol.">
        <title>The Global Catalogue of Microorganisms (GCM) 10K type strain sequencing project: providing services to taxonomists for standard genome sequencing and annotation.</title>
        <authorList>
            <consortium name="The Broad Institute Genomics Platform"/>
            <consortium name="The Broad Institute Genome Sequencing Center for Infectious Disease"/>
            <person name="Wu L."/>
            <person name="Ma J."/>
        </authorList>
    </citation>
    <scope>NUCLEOTIDE SEQUENCE [LARGE SCALE GENOMIC DNA]</scope>
    <source>
        <strain evidence="6">CGMCC 4.7093</strain>
    </source>
</reference>
<dbReference type="InterPro" id="IPR029058">
    <property type="entry name" value="AB_hydrolase_fold"/>
</dbReference>
<comment type="similarity">
    <text evidence="1 3">Belongs to the type-B carboxylesterase/lipase family.</text>
</comment>
<proteinExistence type="inferred from homology"/>
<dbReference type="PROSITE" id="PS00122">
    <property type="entry name" value="CARBOXYLESTERASE_B_1"/>
    <property type="match status" value="1"/>
</dbReference>
<evidence type="ECO:0000256" key="3">
    <source>
        <dbReference type="RuleBase" id="RU361235"/>
    </source>
</evidence>
<keyword evidence="2 3" id="KW-0378">Hydrolase</keyword>
<dbReference type="Proteomes" id="UP001595947">
    <property type="component" value="Unassembled WGS sequence"/>
</dbReference>
<feature type="domain" description="Carboxylesterase type B" evidence="4">
    <location>
        <begin position="7"/>
        <end position="328"/>
    </location>
</feature>
<evidence type="ECO:0000256" key="1">
    <source>
        <dbReference type="ARBA" id="ARBA00005964"/>
    </source>
</evidence>
<dbReference type="RefSeq" id="WP_378038638.1">
    <property type="nucleotide sequence ID" value="NZ_JBHSIV010000034.1"/>
</dbReference>
<dbReference type="PANTHER" id="PTHR11559">
    <property type="entry name" value="CARBOXYLESTERASE"/>
    <property type="match status" value="1"/>
</dbReference>
<dbReference type="InterPro" id="IPR019826">
    <property type="entry name" value="Carboxylesterase_B_AS"/>
</dbReference>
<comment type="caution">
    <text evidence="5">The sequence shown here is derived from an EMBL/GenBank/DDBJ whole genome shotgun (WGS) entry which is preliminary data.</text>
</comment>
<sequence>MTALAEDDPVVTTPSGEVRGRVHRDGGVVEFLGMRYARAARFAAPTPEPAWTGVRDARSPAPQCPQLASRMDEIAGPSNAADLGQDEDCLHVTVRAPRDVGPDERLPVMVWIHGGAYVIGGVDLAWYDTARLVTEGRVVTVSVGYRLGILGWLRAPGVSEGNLGLADLAAALRWTRDHVAAFGGDPAAVTLVGESAGAHAIACLMSSPPLRGLFHRVILQSGQLGLGLGTERSAARVAGFVREALDEIAGPGADPRTVGIDDLLEAQKRAIVRHAGPGGINSAPAFTPVAGVTPLVGVSAADPWVAAAHAGHPMIIGTTADEALTFVRIAPGLRRLEQRFPTAVRLGAGLATHRIFAAPAQRLATRAAAAGATVSTYRFTWSAPESGLGACHAIELPFLFGGREAWQDAPMLAGASWDRDVEPLGRDLRRWWLDFVRGTRQVSSRASASR</sequence>
<evidence type="ECO:0000259" key="4">
    <source>
        <dbReference type="Pfam" id="PF00135"/>
    </source>
</evidence>
<organism evidence="5 6">
    <name type="scientific">Actinomycetospora atypica</name>
    <dbReference type="NCBI Taxonomy" id="1290095"/>
    <lineage>
        <taxon>Bacteria</taxon>
        <taxon>Bacillati</taxon>
        <taxon>Actinomycetota</taxon>
        <taxon>Actinomycetes</taxon>
        <taxon>Pseudonocardiales</taxon>
        <taxon>Pseudonocardiaceae</taxon>
        <taxon>Actinomycetospora</taxon>
    </lineage>
</organism>
<evidence type="ECO:0000313" key="5">
    <source>
        <dbReference type="EMBL" id="MFC5065304.1"/>
    </source>
</evidence>
<dbReference type="SUPFAM" id="SSF53474">
    <property type="entry name" value="alpha/beta-Hydrolases"/>
    <property type="match status" value="1"/>
</dbReference>